<dbReference type="CDD" id="cd00160">
    <property type="entry name" value="RhoGEF"/>
    <property type="match status" value="1"/>
</dbReference>
<feature type="region of interest" description="Disordered" evidence="1">
    <location>
        <begin position="1"/>
        <end position="36"/>
    </location>
</feature>
<dbReference type="PANTHER" id="PTHR47339:SF1">
    <property type="entry name" value="CELL DIVISION CONTROL PROTEIN 24"/>
    <property type="match status" value="1"/>
</dbReference>
<dbReference type="Gene3D" id="2.30.29.30">
    <property type="entry name" value="Pleckstrin-homology domain (PH domain)/Phosphotyrosine-binding domain (PTB)"/>
    <property type="match status" value="1"/>
</dbReference>
<dbReference type="SUPFAM" id="SSF48065">
    <property type="entry name" value="DBL homology domain (DH-domain)"/>
    <property type="match status" value="1"/>
</dbReference>
<feature type="compositionally biased region" description="Low complexity" evidence="1">
    <location>
        <begin position="790"/>
        <end position="800"/>
    </location>
</feature>
<evidence type="ECO:0000256" key="1">
    <source>
        <dbReference type="SAM" id="MobiDB-lite"/>
    </source>
</evidence>
<dbReference type="RefSeq" id="XP_064769170.1">
    <property type="nucleotide sequence ID" value="XM_064914443.1"/>
</dbReference>
<dbReference type="PROSITE" id="PS00741">
    <property type="entry name" value="DH_1"/>
    <property type="match status" value="1"/>
</dbReference>
<evidence type="ECO:0000259" key="2">
    <source>
        <dbReference type="PROSITE" id="PS50010"/>
    </source>
</evidence>
<dbReference type="Proteomes" id="UP001498771">
    <property type="component" value="Unassembled WGS sequence"/>
</dbReference>
<dbReference type="InterPro" id="IPR001331">
    <property type="entry name" value="GDS_CDC24_CS"/>
</dbReference>
<feature type="compositionally biased region" description="Polar residues" evidence="1">
    <location>
        <begin position="753"/>
        <end position="777"/>
    </location>
</feature>
<feature type="compositionally biased region" description="Low complexity" evidence="1">
    <location>
        <begin position="193"/>
        <end position="226"/>
    </location>
</feature>
<evidence type="ECO:0000313" key="4">
    <source>
        <dbReference type="Proteomes" id="UP001498771"/>
    </source>
</evidence>
<feature type="compositionally biased region" description="Basic and acidic residues" evidence="1">
    <location>
        <begin position="132"/>
        <end position="145"/>
    </location>
</feature>
<name>A0ABR1F8G7_9ASCO</name>
<dbReference type="PANTHER" id="PTHR47339">
    <property type="entry name" value="CELL DIVISION CONTROL PROTEIN 24"/>
    <property type="match status" value="1"/>
</dbReference>
<dbReference type="InterPro" id="IPR010481">
    <property type="entry name" value="Cdc24/Scd1_N"/>
</dbReference>
<feature type="region of interest" description="Disordered" evidence="1">
    <location>
        <begin position="319"/>
        <end position="343"/>
    </location>
</feature>
<comment type="caution">
    <text evidence="3">The sequence shown here is derived from an EMBL/GenBank/DDBJ whole genome shotgun (WGS) entry which is preliminary data.</text>
</comment>
<dbReference type="PROSITE" id="PS50010">
    <property type="entry name" value="DH_2"/>
    <property type="match status" value="1"/>
</dbReference>
<dbReference type="SMART" id="SM00325">
    <property type="entry name" value="RhoGEF"/>
    <property type="match status" value="1"/>
</dbReference>
<dbReference type="EMBL" id="JBBJBU010000003">
    <property type="protein sequence ID" value="KAK7206137.1"/>
    <property type="molecule type" value="Genomic_DNA"/>
</dbReference>
<dbReference type="InterPro" id="IPR053026">
    <property type="entry name" value="CDC42_GEF"/>
</dbReference>
<protein>
    <recommendedName>
        <fullName evidence="2">DH domain-containing protein</fullName>
    </recommendedName>
</protein>
<gene>
    <name evidence="3" type="ORF">BZA70DRAFT_294438</name>
</gene>
<feature type="region of interest" description="Disordered" evidence="1">
    <location>
        <begin position="126"/>
        <end position="146"/>
    </location>
</feature>
<dbReference type="InterPro" id="IPR000219">
    <property type="entry name" value="DH_dom"/>
</dbReference>
<dbReference type="Gene3D" id="1.20.900.10">
    <property type="entry name" value="Dbl homology (DH) domain"/>
    <property type="match status" value="1"/>
</dbReference>
<keyword evidence="4" id="KW-1185">Reference proteome</keyword>
<dbReference type="Pfam" id="PF15411">
    <property type="entry name" value="PH_10"/>
    <property type="match status" value="1"/>
</dbReference>
<evidence type="ECO:0000313" key="3">
    <source>
        <dbReference type="EMBL" id="KAK7206137.1"/>
    </source>
</evidence>
<dbReference type="InterPro" id="IPR035899">
    <property type="entry name" value="DBL_dom_sf"/>
</dbReference>
<dbReference type="SUPFAM" id="SSF50729">
    <property type="entry name" value="PH domain-like"/>
    <property type="match status" value="1"/>
</dbReference>
<dbReference type="CDD" id="cd13246">
    <property type="entry name" value="PH_Scd1"/>
    <property type="match status" value="1"/>
</dbReference>
<feature type="compositionally biased region" description="Low complexity" evidence="1">
    <location>
        <begin position="319"/>
        <end position="342"/>
    </location>
</feature>
<feature type="region of interest" description="Disordered" evidence="1">
    <location>
        <begin position="592"/>
        <end position="630"/>
    </location>
</feature>
<accession>A0ABR1F8G7</accession>
<feature type="region of interest" description="Disordered" evidence="1">
    <location>
        <begin position="184"/>
        <end position="243"/>
    </location>
</feature>
<dbReference type="InterPro" id="IPR033511">
    <property type="entry name" value="Cdc24/Scd1_PH_dom"/>
</dbReference>
<feature type="region of interest" description="Disordered" evidence="1">
    <location>
        <begin position="744"/>
        <end position="800"/>
    </location>
</feature>
<feature type="compositionally biased region" description="Low complexity" evidence="1">
    <location>
        <begin position="593"/>
        <end position="619"/>
    </location>
</feature>
<dbReference type="InterPro" id="IPR011993">
    <property type="entry name" value="PH-like_dom_sf"/>
</dbReference>
<dbReference type="GeneID" id="90039955"/>
<dbReference type="Gene3D" id="3.10.20.90">
    <property type="entry name" value="Phosphatidylinositol 3-kinase Catalytic Subunit, Chain A, domain 1"/>
    <property type="match status" value="1"/>
</dbReference>
<dbReference type="Pfam" id="PF06395">
    <property type="entry name" value="CDC24"/>
    <property type="match status" value="2"/>
</dbReference>
<dbReference type="Pfam" id="PF00621">
    <property type="entry name" value="RhoGEF"/>
    <property type="match status" value="1"/>
</dbReference>
<dbReference type="SUPFAM" id="SSF54277">
    <property type="entry name" value="CAD &amp; PB1 domains"/>
    <property type="match status" value="1"/>
</dbReference>
<sequence>MQQQQTAHRRPIPSPDNPRFNSQQPPPRLASFAGSSVSSTSAAAPFYQDARRSVSASTATTMSSASRQLSLGSQQLPASLFQIAVSLITRLQTVPGLELYLSQARFSAPTDTPSMLLSASSFDSAVTPHAGASEKPEPSFEKDSNDIDPVTQLWRFLRQGTSLCVLLNEVTNALKLKESIDDAELTDDDNDSSIHTSINSRNNHSNNNNNSGSSSSSSNSSRNTTLHHSDEDEDDDDTSTLTNGSLLIVPDSRILPPSQQDLKTCKRGVYEFVHACKLRLGFADEDLFTVMNVFSDDTTDLLKVTRTVHLVLDLWDDATQSSPSPTTAEESTSSVSTDSLPSNHRSKVVQELLQTERRYVQDLERLHVYMKQLQHEEIVSADTIHFLFPNLNALVDFQRKFLVGVETNARMPQSQQRFGALFLSAELAFAVYETYASQQKRASDLAIHEAPKLAKLSHLIEPSYELPSILIKPIQRICKYPLLLKELLKYSPESDDGYAELLDGFHAMKRVTDRVNEKQRQTENKQTVASLCARIDDWKGHNIEFFGDLLYDGLFQMVDVDKEYHIYLFENILLFCKEEMITSPLSIGGRAPSTTTLSGTGSGAGSVPMSASSSSSGTSTKKKKHNMGLSSVGKKASLSSFSTVSISHPFSSSLATGGGGALYLEGRVYIDNVIDVTTSMTKVEYGDPIATSGYHLTIYWRFQSAPNGHSADTRADANKFSIRFRNEEMLRQWEATLRQLIESRKQQRAAEQANMTTPTLSNPNGFVPSHNHSNSLSAFAAARNRRQSDETSSTVSTASSNVMQHVSSASSALTQPAVAGAGGPYVVAAETGPARPPGSIKLRLSFHTDSYMVLLPANMTFSDMVSKVEKKLRLCNGAAFDEMVETNLAAGVSGCGGMGYRLKYRDEDGDMVVLESAGDWEVALESGAEEGVVDMSIY</sequence>
<reference evidence="3 4" key="1">
    <citation type="submission" date="2024-03" db="EMBL/GenBank/DDBJ databases">
        <title>Genome-scale model development and genomic sequencing of the oleaginous clade Lipomyces.</title>
        <authorList>
            <consortium name="Lawrence Berkeley National Laboratory"/>
            <person name="Czajka J.J."/>
            <person name="Han Y."/>
            <person name="Kim J."/>
            <person name="Mondo S.J."/>
            <person name="Hofstad B.A."/>
            <person name="Robles A."/>
            <person name="Haridas S."/>
            <person name="Riley R."/>
            <person name="LaButti K."/>
            <person name="Pangilinan J."/>
            <person name="Andreopoulos W."/>
            <person name="Lipzen A."/>
            <person name="Yan J."/>
            <person name="Wang M."/>
            <person name="Ng V."/>
            <person name="Grigoriev I.V."/>
            <person name="Spatafora J.W."/>
            <person name="Magnuson J.K."/>
            <person name="Baker S.E."/>
            <person name="Pomraning K.R."/>
        </authorList>
    </citation>
    <scope>NUCLEOTIDE SEQUENCE [LARGE SCALE GENOMIC DNA]</scope>
    <source>
        <strain evidence="3 4">Phaff 52-87</strain>
    </source>
</reference>
<proteinExistence type="predicted"/>
<organism evidence="3 4">
    <name type="scientific">Myxozyma melibiosi</name>
    <dbReference type="NCBI Taxonomy" id="54550"/>
    <lineage>
        <taxon>Eukaryota</taxon>
        <taxon>Fungi</taxon>
        <taxon>Dikarya</taxon>
        <taxon>Ascomycota</taxon>
        <taxon>Saccharomycotina</taxon>
        <taxon>Lipomycetes</taxon>
        <taxon>Lipomycetales</taxon>
        <taxon>Lipomycetaceae</taxon>
        <taxon>Myxozyma</taxon>
    </lineage>
</organism>
<dbReference type="CDD" id="cd05992">
    <property type="entry name" value="PB1"/>
    <property type="match status" value="1"/>
</dbReference>
<feature type="domain" description="DH" evidence="2">
    <location>
        <begin position="344"/>
        <end position="518"/>
    </location>
</feature>